<proteinExistence type="predicted"/>
<evidence type="ECO:0000256" key="2">
    <source>
        <dbReference type="ARBA" id="ARBA00023125"/>
    </source>
</evidence>
<dbReference type="InterPro" id="IPR020449">
    <property type="entry name" value="Tscrpt_reg_AraC-type_HTH"/>
</dbReference>
<dbReference type="GO" id="GO:0043565">
    <property type="term" value="F:sequence-specific DNA binding"/>
    <property type="evidence" value="ECO:0007669"/>
    <property type="project" value="InterPro"/>
</dbReference>
<evidence type="ECO:0000313" key="6">
    <source>
        <dbReference type="Proteomes" id="UP000012651"/>
    </source>
</evidence>
<dbReference type="SMART" id="SM00342">
    <property type="entry name" value="HTH_ARAC"/>
    <property type="match status" value="1"/>
</dbReference>
<dbReference type="Pfam" id="PF12833">
    <property type="entry name" value="HTH_18"/>
    <property type="match status" value="1"/>
</dbReference>
<organism evidence="5 6">
    <name type="scientific">Atopobium minutum 10063974</name>
    <dbReference type="NCBI Taxonomy" id="997872"/>
    <lineage>
        <taxon>Bacteria</taxon>
        <taxon>Bacillati</taxon>
        <taxon>Actinomycetota</taxon>
        <taxon>Coriobacteriia</taxon>
        <taxon>Coriobacteriales</taxon>
        <taxon>Atopobiaceae</taxon>
        <taxon>Atopobium</taxon>
    </lineage>
</organism>
<comment type="caution">
    <text evidence="5">The sequence shown here is derived from an EMBL/GenBank/DDBJ whole genome shotgun (WGS) entry which is preliminary data.</text>
</comment>
<reference evidence="5 6" key="1">
    <citation type="submission" date="2013-03" db="EMBL/GenBank/DDBJ databases">
        <title>The Genome Sequence of Atopobium minutum 10063974.</title>
        <authorList>
            <consortium name="The Broad Institute Genome Sequencing Platform"/>
            <person name="Earl A."/>
            <person name="Ward D."/>
            <person name="Feldgarden M."/>
            <person name="Gevers D."/>
            <person name="Lambert T."/>
            <person name="Marvaud J.-C."/>
            <person name="Courvalin P."/>
            <person name="Walker B."/>
            <person name="Young S.K."/>
            <person name="Zeng Q."/>
            <person name="Gargeya S."/>
            <person name="Fitzgerald M."/>
            <person name="Haas B."/>
            <person name="Abouelleil A."/>
            <person name="Alvarado L."/>
            <person name="Arachchi H.M."/>
            <person name="Berlin A.M."/>
            <person name="Chapman S.B."/>
            <person name="Dewar J."/>
            <person name="Goldberg J."/>
            <person name="Griggs A."/>
            <person name="Gujja S."/>
            <person name="Hansen M."/>
            <person name="Howarth C."/>
            <person name="Imamovic A."/>
            <person name="Larimer J."/>
            <person name="McCowan C."/>
            <person name="Murphy C."/>
            <person name="Neiman D."/>
            <person name="Pearson M."/>
            <person name="Priest M."/>
            <person name="Roberts A."/>
            <person name="Saif S."/>
            <person name="Shea T."/>
            <person name="Sisk P."/>
            <person name="Sykes S."/>
            <person name="Wortman J."/>
            <person name="Nusbaum C."/>
            <person name="Birren B."/>
        </authorList>
    </citation>
    <scope>NUCLEOTIDE SEQUENCE [LARGE SCALE GENOMIC DNA]</scope>
    <source>
        <strain evidence="5 6">10063974</strain>
    </source>
</reference>
<dbReference type="InterPro" id="IPR018062">
    <property type="entry name" value="HTH_AraC-typ_CS"/>
</dbReference>
<keyword evidence="2" id="KW-0238">DNA-binding</keyword>
<evidence type="ECO:0000256" key="1">
    <source>
        <dbReference type="ARBA" id="ARBA00023015"/>
    </source>
</evidence>
<dbReference type="InterPro" id="IPR011051">
    <property type="entry name" value="RmlC_Cupin_sf"/>
</dbReference>
<feature type="domain" description="HTH araC/xylS-type" evidence="4">
    <location>
        <begin position="168"/>
        <end position="265"/>
    </location>
</feature>
<dbReference type="PANTHER" id="PTHR43280:SF28">
    <property type="entry name" value="HTH-TYPE TRANSCRIPTIONAL ACTIVATOR RHAS"/>
    <property type="match status" value="1"/>
</dbReference>
<keyword evidence="6" id="KW-1185">Reference proteome</keyword>
<evidence type="ECO:0000313" key="5">
    <source>
        <dbReference type="EMBL" id="EMZ40473.1"/>
    </source>
</evidence>
<dbReference type="OrthoDB" id="3186094at2"/>
<keyword evidence="3" id="KW-0804">Transcription</keyword>
<dbReference type="Gene3D" id="1.10.10.60">
    <property type="entry name" value="Homeodomain-like"/>
    <property type="match status" value="2"/>
</dbReference>
<dbReference type="PROSITE" id="PS01124">
    <property type="entry name" value="HTH_ARAC_FAMILY_2"/>
    <property type="match status" value="1"/>
</dbReference>
<dbReference type="PATRIC" id="fig|997872.3.peg.1424"/>
<dbReference type="GO" id="GO:0003700">
    <property type="term" value="F:DNA-binding transcription factor activity"/>
    <property type="evidence" value="ECO:0007669"/>
    <property type="project" value="InterPro"/>
</dbReference>
<dbReference type="InterPro" id="IPR018060">
    <property type="entry name" value="HTH_AraC"/>
</dbReference>
<dbReference type="Proteomes" id="UP000012651">
    <property type="component" value="Unassembled WGS sequence"/>
</dbReference>
<sequence>MEKKDFLVACQKEYTSRKLLITGISLQTKEPGKTISYDTTHSAFIYPLEGSASISFNHHTFHAMPHLIIHGTKNQKITFEVSSKEPFVHLNIYYDPEIPWHGVSDIMNMVYEIPSPKDNNSIELLNRLKTSVERANWDDQIQRTVIAQQLILSSFGYTHINQELLQIADSIEFMETSYPNNLRLADLAAVAQMDVSHFSYKFNKIYHIRPIDYLIRLRLKKAAALLLKGHSVTEAARDVGYQDPLYFSRLYKKHFGISPSQTYRNEEEETADLNQ</sequence>
<dbReference type="SUPFAM" id="SSF46689">
    <property type="entry name" value="Homeodomain-like"/>
    <property type="match status" value="2"/>
</dbReference>
<dbReference type="InterPro" id="IPR009057">
    <property type="entry name" value="Homeodomain-like_sf"/>
</dbReference>
<keyword evidence="1" id="KW-0805">Transcription regulation</keyword>
<dbReference type="EMBL" id="AGXC01000003">
    <property type="protein sequence ID" value="EMZ40473.1"/>
    <property type="molecule type" value="Genomic_DNA"/>
</dbReference>
<dbReference type="AlphaFoldDB" id="N2BPN2"/>
<dbReference type="HOGENOM" id="CLU_000445_88_6_11"/>
<evidence type="ECO:0000259" key="4">
    <source>
        <dbReference type="PROSITE" id="PS01124"/>
    </source>
</evidence>
<accession>N2BPN2</accession>
<dbReference type="PROSITE" id="PS00041">
    <property type="entry name" value="HTH_ARAC_FAMILY_1"/>
    <property type="match status" value="1"/>
</dbReference>
<evidence type="ECO:0000256" key="3">
    <source>
        <dbReference type="ARBA" id="ARBA00023163"/>
    </source>
</evidence>
<name>N2BPN2_9ACTN</name>
<protein>
    <recommendedName>
        <fullName evidence="4">HTH araC/xylS-type domain-containing protein</fullName>
    </recommendedName>
</protein>
<dbReference type="PRINTS" id="PR00032">
    <property type="entry name" value="HTHARAC"/>
</dbReference>
<gene>
    <name evidence="5" type="ORF">HMPREF1091_01416</name>
</gene>
<dbReference type="SUPFAM" id="SSF51182">
    <property type="entry name" value="RmlC-like cupins"/>
    <property type="match status" value="1"/>
</dbReference>
<dbReference type="RefSeq" id="WP_002564161.1">
    <property type="nucleotide sequence ID" value="NZ_KB822534.1"/>
</dbReference>
<dbReference type="PANTHER" id="PTHR43280">
    <property type="entry name" value="ARAC-FAMILY TRANSCRIPTIONAL REGULATOR"/>
    <property type="match status" value="1"/>
</dbReference>